<feature type="transmembrane region" description="Helical" evidence="1">
    <location>
        <begin position="67"/>
        <end position="89"/>
    </location>
</feature>
<evidence type="ECO:0000313" key="3">
    <source>
        <dbReference type="Proteomes" id="UP000572680"/>
    </source>
</evidence>
<accession>A0A7W3QR71</accession>
<proteinExistence type="predicted"/>
<comment type="caution">
    <text evidence="2">The sequence shown here is derived from an EMBL/GenBank/DDBJ whole genome shotgun (WGS) entry which is preliminary data.</text>
</comment>
<evidence type="ECO:0000256" key="1">
    <source>
        <dbReference type="SAM" id="Phobius"/>
    </source>
</evidence>
<name>A0A7W3QR71_ACTNM</name>
<gene>
    <name evidence="2" type="ORF">HNR61_008141</name>
</gene>
<dbReference type="RefSeq" id="WP_182848365.1">
    <property type="nucleotide sequence ID" value="NZ_BAAALP010000113.1"/>
</dbReference>
<keyword evidence="1" id="KW-1133">Transmembrane helix</keyword>
<keyword evidence="3" id="KW-1185">Reference proteome</keyword>
<dbReference type="EMBL" id="JACJIA010000015">
    <property type="protein sequence ID" value="MBA8956459.1"/>
    <property type="molecule type" value="Genomic_DNA"/>
</dbReference>
<feature type="transmembrane region" description="Helical" evidence="1">
    <location>
        <begin position="35"/>
        <end position="55"/>
    </location>
</feature>
<organism evidence="2 3">
    <name type="scientific">Actinomadura namibiensis</name>
    <dbReference type="NCBI Taxonomy" id="182080"/>
    <lineage>
        <taxon>Bacteria</taxon>
        <taxon>Bacillati</taxon>
        <taxon>Actinomycetota</taxon>
        <taxon>Actinomycetes</taxon>
        <taxon>Streptosporangiales</taxon>
        <taxon>Thermomonosporaceae</taxon>
        <taxon>Actinomadura</taxon>
    </lineage>
</organism>
<dbReference type="Proteomes" id="UP000572680">
    <property type="component" value="Unassembled WGS sequence"/>
</dbReference>
<keyword evidence="1" id="KW-0472">Membrane</keyword>
<evidence type="ECO:0000313" key="2">
    <source>
        <dbReference type="EMBL" id="MBA8956459.1"/>
    </source>
</evidence>
<keyword evidence="1" id="KW-0812">Transmembrane</keyword>
<reference evidence="2 3" key="1">
    <citation type="submission" date="2020-08" db="EMBL/GenBank/DDBJ databases">
        <title>Genomic Encyclopedia of Type Strains, Phase IV (KMG-IV): sequencing the most valuable type-strain genomes for metagenomic binning, comparative biology and taxonomic classification.</title>
        <authorList>
            <person name="Goeker M."/>
        </authorList>
    </citation>
    <scope>NUCLEOTIDE SEQUENCE [LARGE SCALE GENOMIC DNA]</scope>
    <source>
        <strain evidence="2 3">DSM 44197</strain>
    </source>
</reference>
<protein>
    <submittedName>
        <fullName evidence="2">Uncharacterized protein</fullName>
    </submittedName>
</protein>
<sequence length="90" mass="9370">MLLIVWTGLGIVLVPLLMGAGIAGAVTLEGLFGPIGATAGLVVGTVLLIVVGRAVNRHGNEHTLYGIPVQHWAWIQGFFAVFSVVLILIA</sequence>
<dbReference type="AlphaFoldDB" id="A0A7W3QR71"/>